<dbReference type="Proteomes" id="UP000318554">
    <property type="component" value="Unassembled WGS sequence"/>
</dbReference>
<dbReference type="AlphaFoldDB" id="A0A554WJP5"/>
<gene>
    <name evidence="2" type="ORF">Taqua_01696</name>
</gene>
<feature type="compositionally biased region" description="Pro residues" evidence="1">
    <location>
        <begin position="124"/>
        <end position="135"/>
    </location>
</feature>
<feature type="region of interest" description="Disordered" evidence="1">
    <location>
        <begin position="116"/>
        <end position="168"/>
    </location>
</feature>
<dbReference type="PANTHER" id="PTHR21180:SF32">
    <property type="entry name" value="ENDONUCLEASE_EXONUCLEASE_PHOSPHATASE FAMILY DOMAIN-CONTAINING PROTEIN 1"/>
    <property type="match status" value="1"/>
</dbReference>
<organism evidence="2 3">
    <name type="scientific">Tepidimonas aquatica</name>
    <dbReference type="NCBI Taxonomy" id="247482"/>
    <lineage>
        <taxon>Bacteria</taxon>
        <taxon>Pseudomonadati</taxon>
        <taxon>Pseudomonadota</taxon>
        <taxon>Betaproteobacteria</taxon>
        <taxon>Burkholderiales</taxon>
        <taxon>Tepidimonas</taxon>
    </lineage>
</organism>
<dbReference type="InterPro" id="IPR010994">
    <property type="entry name" value="RuvA_2-like"/>
</dbReference>
<dbReference type="RefSeq" id="WP_144326283.1">
    <property type="nucleotide sequence ID" value="NZ_VJNA01000020.1"/>
</dbReference>
<dbReference type="OrthoDB" id="8687931at2"/>
<evidence type="ECO:0000256" key="1">
    <source>
        <dbReference type="SAM" id="MobiDB-lite"/>
    </source>
</evidence>
<evidence type="ECO:0000313" key="2">
    <source>
        <dbReference type="EMBL" id="TSE23809.1"/>
    </source>
</evidence>
<dbReference type="PANTHER" id="PTHR21180">
    <property type="entry name" value="ENDONUCLEASE/EXONUCLEASE/PHOSPHATASE FAMILY DOMAIN-CONTAINING PROTEIN 1"/>
    <property type="match status" value="1"/>
</dbReference>
<dbReference type="Gene3D" id="1.10.150.320">
    <property type="entry name" value="Photosystem II 12 kDa extrinsic protein"/>
    <property type="match status" value="1"/>
</dbReference>
<dbReference type="InterPro" id="IPR051675">
    <property type="entry name" value="Endo/Exo/Phosphatase_dom_1"/>
</dbReference>
<dbReference type="SUPFAM" id="SSF47781">
    <property type="entry name" value="RuvA domain 2-like"/>
    <property type="match status" value="1"/>
</dbReference>
<sequence length="168" mass="17360">MPTFVRTGVRAGWIRLRACIRALTWVWLAACMPALAQVLEANQASAAQLVTLSGVGPVLAQRIVQSRQHRPFSGWDDLQARVAGVGPKTAEKLSAQGLRVNGRSYGTELAQAAAAGRGANLAPSAPPQPPAPPTAQPLGAASHQRAAGRPSAPPAAYPVIPGLSAPTR</sequence>
<evidence type="ECO:0000313" key="3">
    <source>
        <dbReference type="Proteomes" id="UP000318554"/>
    </source>
</evidence>
<protein>
    <submittedName>
        <fullName evidence="2">ComE: comEA protein</fullName>
    </submittedName>
</protein>
<comment type="caution">
    <text evidence="2">The sequence shown here is derived from an EMBL/GenBank/DDBJ whole genome shotgun (WGS) entry which is preliminary data.</text>
</comment>
<dbReference type="EMBL" id="VJNA01000020">
    <property type="protein sequence ID" value="TSE23809.1"/>
    <property type="molecule type" value="Genomic_DNA"/>
</dbReference>
<keyword evidence="3" id="KW-1185">Reference proteome</keyword>
<name>A0A554WJP5_9BURK</name>
<accession>A0A554WJP5</accession>
<dbReference type="Pfam" id="PF12836">
    <property type="entry name" value="HHH_3"/>
    <property type="match status" value="1"/>
</dbReference>
<reference evidence="2 3" key="1">
    <citation type="submission" date="2019-07" db="EMBL/GenBank/DDBJ databases">
        <title>Tepidimonas aquatica CLN-1 draft genome.</title>
        <authorList>
            <person name="Da Costa M.S."/>
            <person name="Froufe H.J.C."/>
            <person name="Egas C."/>
            <person name="Albuquerque L."/>
        </authorList>
    </citation>
    <scope>NUCLEOTIDE SEQUENCE [LARGE SCALE GENOMIC DNA]</scope>
    <source>
        <strain evidence="2 3">CLN-1</strain>
    </source>
</reference>
<proteinExistence type="predicted"/>